<evidence type="ECO:0000256" key="2">
    <source>
        <dbReference type="ARBA" id="ARBA00022490"/>
    </source>
</evidence>
<dbReference type="SUPFAM" id="SSF81799">
    <property type="entry name" value="Putative methyltransferase TM0872, insert domain"/>
    <property type="match status" value="1"/>
</dbReference>
<evidence type="ECO:0000313" key="9">
    <source>
        <dbReference type="Proteomes" id="UP001221763"/>
    </source>
</evidence>
<keyword evidence="4 7" id="KW-0489">Methyltransferase</keyword>
<dbReference type="Proteomes" id="UP001221763">
    <property type="component" value="Unassembled WGS sequence"/>
</dbReference>
<organism evidence="8 9">
    <name type="scientific">Columbia Basin potato purple top phytoplasma</name>
    <dbReference type="NCBI Taxonomy" id="307134"/>
    <lineage>
        <taxon>Bacteria</taxon>
        <taxon>Bacillati</taxon>
        <taxon>Mycoplasmatota</taxon>
        <taxon>Mollicutes</taxon>
        <taxon>Acholeplasmatales</taxon>
        <taxon>Acholeplasmataceae</taxon>
        <taxon>Candidatus Phytoplasma</taxon>
        <taxon>16SrVI (Clover proliferation group)</taxon>
    </lineage>
</organism>
<comment type="catalytic activity">
    <reaction evidence="7">
        <text>cytidine(1402) in 16S rRNA + S-adenosyl-L-methionine = N(4)-methylcytidine(1402) in 16S rRNA + S-adenosyl-L-homocysteine + H(+)</text>
        <dbReference type="Rhea" id="RHEA:42928"/>
        <dbReference type="Rhea" id="RHEA-COMP:10286"/>
        <dbReference type="Rhea" id="RHEA-COMP:10287"/>
        <dbReference type="ChEBI" id="CHEBI:15378"/>
        <dbReference type="ChEBI" id="CHEBI:57856"/>
        <dbReference type="ChEBI" id="CHEBI:59789"/>
        <dbReference type="ChEBI" id="CHEBI:74506"/>
        <dbReference type="ChEBI" id="CHEBI:82748"/>
        <dbReference type="EC" id="2.1.1.199"/>
    </reaction>
</comment>
<dbReference type="Pfam" id="PF01795">
    <property type="entry name" value="Methyltransf_5"/>
    <property type="match status" value="1"/>
</dbReference>
<feature type="binding site" evidence="7">
    <location>
        <begin position="34"/>
        <end position="36"/>
    </location>
    <ligand>
        <name>S-adenosyl-L-methionine</name>
        <dbReference type="ChEBI" id="CHEBI:59789"/>
    </ligand>
</feature>
<dbReference type="Gene3D" id="3.40.50.150">
    <property type="entry name" value="Vaccinia Virus protein VP39"/>
    <property type="match status" value="1"/>
</dbReference>
<keyword evidence="3 7" id="KW-0698">rRNA processing</keyword>
<dbReference type="EMBL" id="JANHJP010000003">
    <property type="protein sequence ID" value="MDC9031987.1"/>
    <property type="molecule type" value="Genomic_DNA"/>
</dbReference>
<reference evidence="8 9" key="1">
    <citation type="journal article" date="2023" name="Plant">
        <title>Draft Genome Sequence Resource of CBPPT1, a 'Candidatus Phytoplasma trifolii'-Related Strain Associated with Potato Purple Top Disease in the Columbia Basin, U.S.A.</title>
        <authorList>
            <person name="Wei W."/>
            <person name="Shao J."/>
            <person name="Bottner-Parker K.D."/>
            <person name="Zhao Y."/>
        </authorList>
    </citation>
    <scope>NUCLEOTIDE SEQUENCE [LARGE SCALE GENOMIC DNA]</scope>
    <source>
        <strain evidence="8 9">CBPPT1</strain>
    </source>
</reference>
<dbReference type="InterPro" id="IPR002903">
    <property type="entry name" value="RsmH"/>
</dbReference>
<dbReference type="PANTHER" id="PTHR11265">
    <property type="entry name" value="S-ADENOSYL-METHYLTRANSFERASE MRAW"/>
    <property type="match status" value="1"/>
</dbReference>
<evidence type="ECO:0000256" key="6">
    <source>
        <dbReference type="ARBA" id="ARBA00022691"/>
    </source>
</evidence>
<protein>
    <recommendedName>
        <fullName evidence="7">Ribosomal RNA small subunit methyltransferase H</fullName>
        <ecNumber evidence="7">2.1.1.199</ecNumber>
    </recommendedName>
    <alternativeName>
        <fullName evidence="7">16S rRNA m(4)C1402 methyltransferase</fullName>
    </alternativeName>
    <alternativeName>
        <fullName evidence="7">rRNA (cytosine-N(4)-)-methyltransferase RsmH</fullName>
    </alternativeName>
</protein>
<name>A0ABT5L8L7_9MOLU</name>
<keyword evidence="6 7" id="KW-0949">S-adenosyl-L-methionine</keyword>
<gene>
    <name evidence="7" type="primary">rsmH</name>
    <name evidence="8" type="ORF">M8044_000206</name>
</gene>
<dbReference type="HAMAP" id="MF_01007">
    <property type="entry name" value="16SrRNA_methyltr_H"/>
    <property type="match status" value="1"/>
</dbReference>
<comment type="caution">
    <text evidence="8">The sequence shown here is derived from an EMBL/GenBank/DDBJ whole genome shotgun (WGS) entry which is preliminary data.</text>
</comment>
<feature type="binding site" evidence="7">
    <location>
        <position position="107"/>
    </location>
    <ligand>
        <name>S-adenosyl-L-methionine</name>
        <dbReference type="ChEBI" id="CHEBI:59789"/>
    </ligand>
</feature>
<dbReference type="InterPro" id="IPR023397">
    <property type="entry name" value="SAM-dep_MeTrfase_MraW_recog"/>
</dbReference>
<keyword evidence="2 7" id="KW-0963">Cytoplasm</keyword>
<feature type="binding site" evidence="7">
    <location>
        <position position="53"/>
    </location>
    <ligand>
        <name>S-adenosyl-L-methionine</name>
        <dbReference type="ChEBI" id="CHEBI:59789"/>
    </ligand>
</feature>
<accession>A0ABT5L8L7</accession>
<evidence type="ECO:0000256" key="3">
    <source>
        <dbReference type="ARBA" id="ARBA00022552"/>
    </source>
</evidence>
<comment type="similarity">
    <text evidence="1 7">Belongs to the methyltransferase superfamily. RsmH family.</text>
</comment>
<evidence type="ECO:0000256" key="1">
    <source>
        <dbReference type="ARBA" id="ARBA00010396"/>
    </source>
</evidence>
<proteinExistence type="inferred from homology"/>
<feature type="binding site" evidence="7">
    <location>
        <position position="100"/>
    </location>
    <ligand>
        <name>S-adenosyl-L-methionine</name>
        <dbReference type="ChEBI" id="CHEBI:59789"/>
    </ligand>
</feature>
<dbReference type="NCBIfam" id="TIGR00006">
    <property type="entry name" value="16S rRNA (cytosine(1402)-N(4))-methyltransferase RsmH"/>
    <property type="match status" value="1"/>
</dbReference>
<keyword evidence="9" id="KW-1185">Reference proteome</keyword>
<dbReference type="InterPro" id="IPR029063">
    <property type="entry name" value="SAM-dependent_MTases_sf"/>
</dbReference>
<evidence type="ECO:0000313" key="8">
    <source>
        <dbReference type="EMBL" id="MDC9031987.1"/>
    </source>
</evidence>
<dbReference type="SUPFAM" id="SSF53335">
    <property type="entry name" value="S-adenosyl-L-methionine-dependent methyltransferases"/>
    <property type="match status" value="1"/>
</dbReference>
<dbReference type="PIRSF" id="PIRSF004486">
    <property type="entry name" value="MraW"/>
    <property type="match status" value="1"/>
</dbReference>
<feature type="binding site" evidence="7">
    <location>
        <position position="79"/>
    </location>
    <ligand>
        <name>S-adenosyl-L-methionine</name>
        <dbReference type="ChEBI" id="CHEBI:59789"/>
    </ligand>
</feature>
<dbReference type="Gene3D" id="1.10.150.170">
    <property type="entry name" value="Putative methyltransferase TM0872, insert domain"/>
    <property type="match status" value="1"/>
</dbReference>
<dbReference type="PANTHER" id="PTHR11265:SF0">
    <property type="entry name" value="12S RRNA N4-METHYLCYTIDINE METHYLTRANSFERASE"/>
    <property type="match status" value="1"/>
</dbReference>
<keyword evidence="5 7" id="KW-0808">Transferase</keyword>
<comment type="function">
    <text evidence="7">Specifically methylates the N4 position of cytidine in position 1402 (C1402) of 16S rRNA.</text>
</comment>
<evidence type="ECO:0000256" key="4">
    <source>
        <dbReference type="ARBA" id="ARBA00022603"/>
    </source>
</evidence>
<dbReference type="EC" id="2.1.1.199" evidence="7"/>
<sequence>MLYNKHVSVLSDEVIEYLNINPKGIYVDATLGGGGHSQLILNKINKGRLYSFDCDLFAIKKCRKKFENNNKIILINNNFAFLKEELSRHNISSIDGIVFDLGLSSFQIEDHTRGFSYLRDSFLDMRMDYRQKINAHYIVNNYNFFELKKIFLFYGEESKAALIAKEIIKKRPLNNTLELVSITDKFYPFYRKNKRGHSAKRIFQALRIEVNQELKFLEVSLQQSLELLKPNGRIVVISFHSLEDRLVKNFFKKNSQSDIHPKIPILEKNMPLKPLKIINKKIIYPSEEEIRINPRSSSAKLRVASKNF</sequence>
<comment type="subcellular location">
    <subcellularLocation>
        <location evidence="7">Cytoplasm</location>
    </subcellularLocation>
</comment>
<dbReference type="RefSeq" id="WP_273585205.1">
    <property type="nucleotide sequence ID" value="NZ_JANHJP010000003.1"/>
</dbReference>
<evidence type="ECO:0000256" key="7">
    <source>
        <dbReference type="HAMAP-Rule" id="MF_01007"/>
    </source>
</evidence>
<evidence type="ECO:0000256" key="5">
    <source>
        <dbReference type="ARBA" id="ARBA00022679"/>
    </source>
</evidence>